<feature type="compositionally biased region" description="Acidic residues" evidence="1">
    <location>
        <begin position="23"/>
        <end position="32"/>
    </location>
</feature>
<dbReference type="RefSeq" id="XP_035829517.1">
    <property type="nucleotide sequence ID" value="XM_035973624.1"/>
</dbReference>
<dbReference type="GeneID" id="118479048"/>
<dbReference type="Proteomes" id="UP000694888">
    <property type="component" value="Unplaced"/>
</dbReference>
<name>A0ABM1W4C4_APLCA</name>
<reference evidence="3" key="1">
    <citation type="submission" date="2025-08" db="UniProtKB">
        <authorList>
            <consortium name="RefSeq"/>
        </authorList>
    </citation>
    <scope>IDENTIFICATION</scope>
</reference>
<organism evidence="2 3">
    <name type="scientific">Aplysia californica</name>
    <name type="common">California sea hare</name>
    <dbReference type="NCBI Taxonomy" id="6500"/>
    <lineage>
        <taxon>Eukaryota</taxon>
        <taxon>Metazoa</taxon>
        <taxon>Spiralia</taxon>
        <taxon>Lophotrochozoa</taxon>
        <taxon>Mollusca</taxon>
        <taxon>Gastropoda</taxon>
        <taxon>Heterobranchia</taxon>
        <taxon>Euthyneura</taxon>
        <taxon>Tectipleura</taxon>
        <taxon>Aplysiida</taxon>
        <taxon>Aplysioidea</taxon>
        <taxon>Aplysiidae</taxon>
        <taxon>Aplysia</taxon>
    </lineage>
</organism>
<protein>
    <submittedName>
        <fullName evidence="3">N66 matrix protein-like</fullName>
    </submittedName>
</protein>
<feature type="region of interest" description="Disordered" evidence="1">
    <location>
        <begin position="1"/>
        <end position="150"/>
    </location>
</feature>
<sequence>MEMSLLQGSKVNSNNNNHTNNNNDDDDEEDNTANDAGGESDDRKGDTGGGGRGGGNGRSGVGERSRTGFTRLRAEEDDDDDVKSAPPASVATGERKGRSVGGGGGGGSAVGLRLLPLPPGEESSRSLSDFGGNKNSEVPGSKEMIKNRAVDSSSCSSKVVKLCSDHDVTIFNPNQGPDSASQLSWQVDDNFSPGNGNDDEGGGGEGGDLDGDDNDNRPAVSPIEGLLDERIRVRLKKNAAGSTLQVKVYNFLERPTGWKCFIYHFTV</sequence>
<evidence type="ECO:0000313" key="3">
    <source>
        <dbReference type="RefSeq" id="XP_035829517.1"/>
    </source>
</evidence>
<accession>A0ABM1W4C4</accession>
<feature type="region of interest" description="Disordered" evidence="1">
    <location>
        <begin position="173"/>
        <end position="223"/>
    </location>
</feature>
<feature type="compositionally biased region" description="Gly residues" evidence="1">
    <location>
        <begin position="47"/>
        <end position="60"/>
    </location>
</feature>
<feature type="compositionally biased region" description="Polar residues" evidence="1">
    <location>
        <begin position="1"/>
        <end position="11"/>
    </location>
</feature>
<keyword evidence="2" id="KW-1185">Reference proteome</keyword>
<feature type="compositionally biased region" description="Polar residues" evidence="1">
    <location>
        <begin position="173"/>
        <end position="193"/>
    </location>
</feature>
<feature type="compositionally biased region" description="Gly residues" evidence="1">
    <location>
        <begin position="99"/>
        <end position="109"/>
    </location>
</feature>
<evidence type="ECO:0000256" key="1">
    <source>
        <dbReference type="SAM" id="MobiDB-lite"/>
    </source>
</evidence>
<gene>
    <name evidence="3" type="primary">LOC118479048</name>
</gene>
<feature type="compositionally biased region" description="Low complexity" evidence="1">
    <location>
        <begin position="12"/>
        <end position="22"/>
    </location>
</feature>
<feature type="compositionally biased region" description="Acidic residues" evidence="1">
    <location>
        <begin position="197"/>
        <end position="213"/>
    </location>
</feature>
<proteinExistence type="predicted"/>
<evidence type="ECO:0000313" key="2">
    <source>
        <dbReference type="Proteomes" id="UP000694888"/>
    </source>
</evidence>